<evidence type="ECO:0000313" key="2">
    <source>
        <dbReference type="Proteomes" id="UP001432251"/>
    </source>
</evidence>
<organism evidence="1 2">
    <name type="scientific">Streptomyces citrinus</name>
    <dbReference type="NCBI Taxonomy" id="3118173"/>
    <lineage>
        <taxon>Bacteria</taxon>
        <taxon>Bacillati</taxon>
        <taxon>Actinomycetota</taxon>
        <taxon>Actinomycetes</taxon>
        <taxon>Kitasatosporales</taxon>
        <taxon>Streptomycetaceae</taxon>
        <taxon>Streptomyces</taxon>
    </lineage>
</organism>
<sequence length="409" mass="43683">MYRTTGGRARGVLGAVVMAAVLTAAGCGSGSDTPDATPGSGTGTSSPKGSASSLGWEFEHIADFHGEISDLAVLAEDDVWAVASENSVQGADPYLLHFDGARWKREELPDALGTTDYPPVFEEIGDAALWLRPRTTGTTGGANAWAQWDGTRWTAVPDPPPASAGDLEATAPDDIWALTAEQTARHWDGARWTSYQLPYTAADLAVAGPDDVWAVGSRSTGPGTETGNGERYAQPASMHWDGTSWKPVDTPLARFEEPIPPEPSAGLGQVVVLDSGEVRAYGINSFNHGEVEPEPTDEYIRLRRDGDTWVDQEPAPDRCAARTPVGQDDNGLFLEGNWYLTDEGRCVKITRHRLPVSTGAGKSSNQSLWLSEIHRIPGTDEWLGGGHVQVNQSGDPFSAPVVVRLKRGG</sequence>
<keyword evidence="2" id="KW-1185">Reference proteome</keyword>
<dbReference type="EMBL" id="CP146022">
    <property type="protein sequence ID" value="WWQ68255.1"/>
    <property type="molecule type" value="Genomic_DNA"/>
</dbReference>
<evidence type="ECO:0000313" key="1">
    <source>
        <dbReference type="EMBL" id="WWQ68255.1"/>
    </source>
</evidence>
<accession>A0ACD5AM01</accession>
<dbReference type="Proteomes" id="UP001432251">
    <property type="component" value="Chromosome"/>
</dbReference>
<gene>
    <name evidence="1" type="ORF">V2W30_36280</name>
</gene>
<proteinExistence type="predicted"/>
<reference evidence="1" key="1">
    <citation type="journal article" date="2025" name="Int. J. Syst. Evol. Microbiol.">
        <title>Streptomyces citrinus sp. nov., with yellow diffusible pigment.</title>
        <authorList>
            <person name="He Y."/>
            <person name="Yang E."/>
            <person name="Xu J."/>
            <person name="Sun Y."/>
            <person name="Sun L."/>
        </authorList>
    </citation>
    <scope>NUCLEOTIDE SEQUENCE</scope>
    <source>
        <strain evidence="1">Q6</strain>
    </source>
</reference>
<protein>
    <submittedName>
        <fullName evidence="1">Uncharacterized protein</fullName>
    </submittedName>
</protein>
<name>A0ACD5AM01_9ACTN</name>